<evidence type="ECO:0000313" key="1">
    <source>
        <dbReference type="EMBL" id="KAG1529039.1"/>
    </source>
</evidence>
<gene>
    <name evidence="1" type="ORF">G6F50_018204</name>
</gene>
<dbReference type="Proteomes" id="UP000740926">
    <property type="component" value="Unassembled WGS sequence"/>
</dbReference>
<dbReference type="EMBL" id="JAANIU010016270">
    <property type="protein sequence ID" value="KAG1529039.1"/>
    <property type="molecule type" value="Genomic_DNA"/>
</dbReference>
<organism evidence="1 2">
    <name type="scientific">Rhizopus delemar</name>
    <dbReference type="NCBI Taxonomy" id="936053"/>
    <lineage>
        <taxon>Eukaryota</taxon>
        <taxon>Fungi</taxon>
        <taxon>Fungi incertae sedis</taxon>
        <taxon>Mucoromycota</taxon>
        <taxon>Mucoromycotina</taxon>
        <taxon>Mucoromycetes</taxon>
        <taxon>Mucorales</taxon>
        <taxon>Mucorineae</taxon>
        <taxon>Rhizopodaceae</taxon>
        <taxon>Rhizopus</taxon>
    </lineage>
</organism>
<evidence type="ECO:0000313" key="2">
    <source>
        <dbReference type="Proteomes" id="UP000740926"/>
    </source>
</evidence>
<accession>A0A9P7BYP6</accession>
<reference evidence="1 2" key="1">
    <citation type="journal article" date="2020" name="Microb. Genom.">
        <title>Genetic diversity of clinical and environmental Mucorales isolates obtained from an investigation of mucormycosis cases among solid organ transplant recipients.</title>
        <authorList>
            <person name="Nguyen M.H."/>
            <person name="Kaul D."/>
            <person name="Muto C."/>
            <person name="Cheng S.J."/>
            <person name="Richter R.A."/>
            <person name="Bruno V.M."/>
            <person name="Liu G."/>
            <person name="Beyhan S."/>
            <person name="Sundermann A.J."/>
            <person name="Mounaud S."/>
            <person name="Pasculle A.W."/>
            <person name="Nierman W.C."/>
            <person name="Driscoll E."/>
            <person name="Cumbie R."/>
            <person name="Clancy C.J."/>
            <person name="Dupont C.L."/>
        </authorList>
    </citation>
    <scope>NUCLEOTIDE SEQUENCE [LARGE SCALE GENOMIC DNA]</scope>
    <source>
        <strain evidence="1 2">GL24</strain>
    </source>
</reference>
<proteinExistence type="predicted"/>
<comment type="caution">
    <text evidence="1">The sequence shown here is derived from an EMBL/GenBank/DDBJ whole genome shotgun (WGS) entry which is preliminary data.</text>
</comment>
<keyword evidence="2" id="KW-1185">Reference proteome</keyword>
<dbReference type="AlphaFoldDB" id="A0A9P7BYP6"/>
<name>A0A9P7BYP6_9FUNG</name>
<sequence length="88" mass="9061">MPRYPGFGRAVHVDADRFGVGLGQGLRQRLAQHVGQVHGGGRRGLGGAFVAGHGQQLLDQAGGAVNARCQALFGQLAAFWGAGALQGR</sequence>
<protein>
    <submittedName>
        <fullName evidence="1">Uncharacterized protein</fullName>
    </submittedName>
</protein>